<keyword evidence="1" id="KW-1133">Transmembrane helix</keyword>
<evidence type="ECO:0000313" key="3">
    <source>
        <dbReference type="Proteomes" id="UP000215694"/>
    </source>
</evidence>
<reference evidence="2 3" key="1">
    <citation type="journal article" date="2017" name="Genome Announc.">
        <title>Draft Genome Sequence of Romboutsia weinsteinii sp. nov. Strain CCRI-19649(T) Isolated from Surface Water.</title>
        <authorList>
            <person name="Maheux A.F."/>
            <person name="Boudreau D.K."/>
            <person name="Berube E."/>
            <person name="Boissinot M."/>
            <person name="Cantin P."/>
            <person name="Raymond F."/>
            <person name="Corbeil J."/>
            <person name="Omar R.F."/>
            <person name="Bergeron M.G."/>
        </authorList>
    </citation>
    <scope>NUCLEOTIDE SEQUENCE [LARGE SCALE GENOMIC DNA]</scope>
    <source>
        <strain evidence="2 3">CCRI-19649</strain>
    </source>
</reference>
<proteinExistence type="predicted"/>
<protein>
    <submittedName>
        <fullName evidence="2">UbiD family decarboxylase</fullName>
    </submittedName>
</protein>
<dbReference type="OrthoDB" id="1744198at2"/>
<keyword evidence="1" id="KW-0472">Membrane</keyword>
<dbReference type="Proteomes" id="UP000215694">
    <property type="component" value="Unassembled WGS sequence"/>
</dbReference>
<keyword evidence="3" id="KW-1185">Reference proteome</keyword>
<evidence type="ECO:0000256" key="1">
    <source>
        <dbReference type="SAM" id="Phobius"/>
    </source>
</evidence>
<evidence type="ECO:0000313" key="2">
    <source>
        <dbReference type="EMBL" id="RDY29460.1"/>
    </source>
</evidence>
<keyword evidence="1" id="KW-0812">Transmembrane</keyword>
<sequence>MGLKERFEKIVDLIDSHRKTIVTASLSILGLIFLMIIFFVSSDEFSVSKESSILLKHIESRKYGVALNYYEDLEKEFSPSKMERFDKNVSKKINKLMISSGDKFINTQITKEHYIGLISTVNALRGIDVDLKKIVDQASRVSEMYKSENLSYDIAMSYINTASSLDGMGNDLDVYKQNITVLYDSRKMFEAAEEDKNIKKYHEAIKSYDKVLEEDKKYYDLAQNAKKECIGLMYDYYIEQADEANELGNYEEALQYIGYLKPYYQEDEKLLDLESKYQKNLSLYTLTPNDIINLIAKKSGKDKEGLTVTSFQQMIGGSKYYYVEVFEYEELIDEILVDAKSRNIYSYKGSNKDYNSTYSDGYFRVSKDSEIQFAISSNQAQTVLENKFKDKDYQYKNISMVSKDKAYKYIEDKEGLDSLLEKDKDVYYYALVGKGIFKKKEVYVINMYNKKVYSTSEYEIKGY</sequence>
<organism evidence="2 3">
    <name type="scientific">Romboutsia weinsteinii</name>
    <dbReference type="NCBI Taxonomy" id="2020949"/>
    <lineage>
        <taxon>Bacteria</taxon>
        <taxon>Bacillati</taxon>
        <taxon>Bacillota</taxon>
        <taxon>Clostridia</taxon>
        <taxon>Peptostreptococcales</taxon>
        <taxon>Peptostreptococcaceae</taxon>
        <taxon>Romboutsia</taxon>
    </lineage>
</organism>
<comment type="caution">
    <text evidence="2">The sequence shown here is derived from an EMBL/GenBank/DDBJ whole genome shotgun (WGS) entry which is preliminary data.</text>
</comment>
<gene>
    <name evidence="2" type="ORF">CHL78_001800</name>
</gene>
<accession>A0A371J9L6</accession>
<dbReference type="RefSeq" id="WP_094369204.1">
    <property type="nucleotide sequence ID" value="NZ_NOJY02000002.1"/>
</dbReference>
<name>A0A371J9L6_9FIRM</name>
<dbReference type="EMBL" id="NOJY02000002">
    <property type="protein sequence ID" value="RDY29460.1"/>
    <property type="molecule type" value="Genomic_DNA"/>
</dbReference>
<feature type="transmembrane region" description="Helical" evidence="1">
    <location>
        <begin position="21"/>
        <end position="40"/>
    </location>
</feature>
<dbReference type="AlphaFoldDB" id="A0A371J9L6"/>